<keyword evidence="4 6" id="KW-1133">Transmembrane helix</keyword>
<evidence type="ECO:0000256" key="5">
    <source>
        <dbReference type="ARBA" id="ARBA00023136"/>
    </source>
</evidence>
<evidence type="ECO:0000313" key="7">
    <source>
        <dbReference type="EMBL" id="CAG5088965.1"/>
    </source>
</evidence>
<evidence type="ECO:0000256" key="2">
    <source>
        <dbReference type="ARBA" id="ARBA00006840"/>
    </source>
</evidence>
<evidence type="ECO:0000313" key="8">
    <source>
        <dbReference type="Proteomes" id="UP000786811"/>
    </source>
</evidence>
<protein>
    <submittedName>
        <fullName evidence="7">Similar to CD63: CD63 antigen (Oryctolagus cuniculus)</fullName>
    </submittedName>
</protein>
<keyword evidence="5 6" id="KW-0472">Membrane</keyword>
<dbReference type="Pfam" id="PF00335">
    <property type="entry name" value="Tetraspanin"/>
    <property type="match status" value="2"/>
</dbReference>
<feature type="transmembrane region" description="Helical" evidence="6">
    <location>
        <begin position="377"/>
        <end position="396"/>
    </location>
</feature>
<keyword evidence="3 6" id="KW-0812">Transmembrane</keyword>
<dbReference type="GO" id="GO:0005886">
    <property type="term" value="C:plasma membrane"/>
    <property type="evidence" value="ECO:0007669"/>
    <property type="project" value="TreeGrafter"/>
</dbReference>
<evidence type="ECO:0000256" key="3">
    <source>
        <dbReference type="ARBA" id="ARBA00022692"/>
    </source>
</evidence>
<keyword evidence="8" id="KW-1185">Reference proteome</keyword>
<name>A0A8J2H9K7_COTCN</name>
<dbReference type="OrthoDB" id="10051815at2759"/>
<dbReference type="SUPFAM" id="SSF48652">
    <property type="entry name" value="Tetraspanin"/>
    <property type="match status" value="2"/>
</dbReference>
<gene>
    <name evidence="7" type="ORF">HICCMSTLAB_LOCUS5043</name>
</gene>
<dbReference type="InterPro" id="IPR018499">
    <property type="entry name" value="Tetraspanin/Peripherin"/>
</dbReference>
<dbReference type="PRINTS" id="PR00259">
    <property type="entry name" value="TMFOUR"/>
</dbReference>
<dbReference type="Proteomes" id="UP000786811">
    <property type="component" value="Unassembled WGS sequence"/>
</dbReference>
<proteinExistence type="inferred from homology"/>
<feature type="transmembrane region" description="Helical" evidence="6">
    <location>
        <begin position="60"/>
        <end position="81"/>
    </location>
</feature>
<dbReference type="CDD" id="cd03127">
    <property type="entry name" value="tetraspanin_LEL"/>
    <property type="match status" value="2"/>
</dbReference>
<accession>A0A8J2H9K7</accession>
<dbReference type="PROSITE" id="PS00421">
    <property type="entry name" value="TM4_1"/>
    <property type="match status" value="1"/>
</dbReference>
<organism evidence="7 8">
    <name type="scientific">Cotesia congregata</name>
    <name type="common">Parasitoid wasp</name>
    <name type="synonym">Apanteles congregatus</name>
    <dbReference type="NCBI Taxonomy" id="51543"/>
    <lineage>
        <taxon>Eukaryota</taxon>
        <taxon>Metazoa</taxon>
        <taxon>Ecdysozoa</taxon>
        <taxon>Arthropoda</taxon>
        <taxon>Hexapoda</taxon>
        <taxon>Insecta</taxon>
        <taxon>Pterygota</taxon>
        <taxon>Neoptera</taxon>
        <taxon>Endopterygota</taxon>
        <taxon>Hymenoptera</taxon>
        <taxon>Apocrita</taxon>
        <taxon>Ichneumonoidea</taxon>
        <taxon>Braconidae</taxon>
        <taxon>Microgastrinae</taxon>
        <taxon>Cotesia</taxon>
    </lineage>
</organism>
<evidence type="ECO:0000256" key="1">
    <source>
        <dbReference type="ARBA" id="ARBA00004141"/>
    </source>
</evidence>
<dbReference type="AlphaFoldDB" id="A0A8J2H9K7"/>
<dbReference type="PANTHER" id="PTHR19282:SF456">
    <property type="entry name" value="CD63 MOLECULE"/>
    <property type="match status" value="1"/>
</dbReference>
<feature type="transmembrane region" description="Helical" evidence="6">
    <location>
        <begin position="87"/>
        <end position="111"/>
    </location>
</feature>
<feature type="transmembrane region" description="Helical" evidence="6">
    <location>
        <begin position="255"/>
        <end position="280"/>
    </location>
</feature>
<dbReference type="Gene3D" id="1.10.1450.10">
    <property type="entry name" value="Tetraspanin"/>
    <property type="match status" value="2"/>
</dbReference>
<feature type="transmembrane region" description="Helical" evidence="6">
    <location>
        <begin position="213"/>
        <end position="235"/>
    </location>
</feature>
<comment type="caution">
    <text evidence="7">The sequence shown here is derived from an EMBL/GenBank/DDBJ whole genome shotgun (WGS) entry which is preliminary data.</text>
</comment>
<dbReference type="InterPro" id="IPR018503">
    <property type="entry name" value="Tetraspanin_CS"/>
</dbReference>
<evidence type="ECO:0000256" key="4">
    <source>
        <dbReference type="ARBA" id="ARBA00022989"/>
    </source>
</evidence>
<dbReference type="InterPro" id="IPR008952">
    <property type="entry name" value="Tetraspanin_EC2_sf"/>
</dbReference>
<evidence type="ECO:0000256" key="6">
    <source>
        <dbReference type="SAM" id="Phobius"/>
    </source>
</evidence>
<comment type="subcellular location">
    <subcellularLocation>
        <location evidence="1">Membrane</location>
        <topology evidence="1">Multi-pass membrane protein</topology>
    </subcellularLocation>
</comment>
<comment type="similarity">
    <text evidence="2">Belongs to the tetraspanin (TM4SF) family.</text>
</comment>
<dbReference type="PANTHER" id="PTHR19282">
    <property type="entry name" value="TETRASPANIN"/>
    <property type="match status" value="1"/>
</dbReference>
<sequence length="406" mass="45069">MVTDLKLPLGSRCIKYLLFIFNFLFVISGIILLSVGATIRTVYSNYNHFLDDKFFSVPSLLIVIGSIIFFIAFFGCCGAVRENYCMIVTFCALMVLVFILELSGGISGYVLRNNAAQMIEAKMKDNMEKYKNNETEIKMIWDDMQTNFECCGAKGPDDWLEHNGSLPISCCPIPPGQMAQFNCNNQTKDVYRTGCVNKFGSYVKDHAIQLGGAGLGIAFVQLTGVMIISVGMTIYTVYDDFRNFLDPRYSSPAMILIFVGVSLSVVLVLEISAAIAAYALRGSIKSLLAENINLQMQLYKTSDEAAAAIDFLQSRLQCCGNYDKSDWEEINLMDSRASVYPDSCFSWISSIYNPRFNNVLYEDGCIQRLSMIINQSAISLGTGAFAIVLIQVIYGSDVCLHSGTRN</sequence>
<feature type="transmembrane region" description="Helical" evidence="6">
    <location>
        <begin position="16"/>
        <end position="39"/>
    </location>
</feature>
<reference evidence="7" key="1">
    <citation type="submission" date="2021-04" db="EMBL/GenBank/DDBJ databases">
        <authorList>
            <person name="Chebbi M.A.C M."/>
        </authorList>
    </citation>
    <scope>NUCLEOTIDE SEQUENCE</scope>
</reference>
<dbReference type="EMBL" id="CAJNRD030001119">
    <property type="protein sequence ID" value="CAG5088965.1"/>
    <property type="molecule type" value="Genomic_DNA"/>
</dbReference>